<dbReference type="eggNOG" id="arCOG04172">
    <property type="taxonomic scope" value="Archaea"/>
</dbReference>
<dbReference type="PANTHER" id="PTHR12128:SF66">
    <property type="entry name" value="4-HYDROXY-2-OXOGLUTARATE ALDOLASE, MITOCHONDRIAL"/>
    <property type="match status" value="1"/>
</dbReference>
<dbReference type="PANTHER" id="PTHR12128">
    <property type="entry name" value="DIHYDRODIPICOLINATE SYNTHASE"/>
    <property type="match status" value="1"/>
</dbReference>
<proteinExistence type="predicted"/>
<dbReference type="EnsemblBacteria" id="ABL79015">
    <property type="protein sequence ID" value="ABL79015"/>
    <property type="gene ID" value="Tpen_1620"/>
</dbReference>
<dbReference type="PIRSF" id="PIRSF001365">
    <property type="entry name" value="DHDPS"/>
    <property type="match status" value="1"/>
</dbReference>
<keyword evidence="1 4" id="KW-0456">Lyase</keyword>
<dbReference type="EC" id="4.3.3.7" evidence="4"/>
<dbReference type="GeneID" id="4601912"/>
<name>A1S0N5_THEPD</name>
<dbReference type="EMBL" id="CP000505">
    <property type="protein sequence ID" value="ABL79015.1"/>
    <property type="molecule type" value="Genomic_DNA"/>
</dbReference>
<dbReference type="RefSeq" id="WP_011753280.1">
    <property type="nucleotide sequence ID" value="NC_008698.1"/>
</dbReference>
<dbReference type="OrthoDB" id="33636at2157"/>
<reference evidence="5" key="1">
    <citation type="journal article" date="2008" name="J. Bacteriol.">
        <title>Genome sequence of Thermofilum pendens reveals an exceptional loss of biosynthetic pathways without genome reduction.</title>
        <authorList>
            <person name="Anderson I."/>
            <person name="Rodriguez J."/>
            <person name="Susanti D."/>
            <person name="Porat I."/>
            <person name="Reich C."/>
            <person name="Ulrich L.E."/>
            <person name="Elkins J.G."/>
            <person name="Mavromatis K."/>
            <person name="Lykidis A."/>
            <person name="Kim E."/>
            <person name="Thompson L.S."/>
            <person name="Nolan M."/>
            <person name="Land M."/>
            <person name="Copeland A."/>
            <person name="Lapidus A."/>
            <person name="Lucas S."/>
            <person name="Detter C."/>
            <person name="Zhulin I.B."/>
            <person name="Olsen G.J."/>
            <person name="Whitman W."/>
            <person name="Mukhopadhyay B."/>
            <person name="Bristow J."/>
            <person name="Kyrpides N."/>
        </authorList>
    </citation>
    <scope>NUCLEOTIDE SEQUENCE [LARGE SCALE GENOMIC DNA]</scope>
    <source>
        <strain evidence="5">DSM 2475 / Hrk 5</strain>
    </source>
</reference>
<organism evidence="4 5">
    <name type="scientific">Thermofilum pendens (strain DSM 2475 / Hrk 5)</name>
    <dbReference type="NCBI Taxonomy" id="368408"/>
    <lineage>
        <taxon>Archaea</taxon>
        <taxon>Thermoproteota</taxon>
        <taxon>Thermoprotei</taxon>
        <taxon>Thermofilales</taxon>
        <taxon>Thermofilaceae</taxon>
        <taxon>Thermofilum</taxon>
    </lineage>
</organism>
<feature type="active site" description="Schiff-base intermediate with substrate" evidence="2">
    <location>
        <position position="163"/>
    </location>
</feature>
<dbReference type="AlphaFoldDB" id="A1S0N5"/>
<evidence type="ECO:0000313" key="5">
    <source>
        <dbReference type="Proteomes" id="UP000000641"/>
    </source>
</evidence>
<feature type="binding site" evidence="3">
    <location>
        <position position="205"/>
    </location>
    <ligand>
        <name>pyruvate</name>
        <dbReference type="ChEBI" id="CHEBI:15361"/>
    </ligand>
</feature>
<dbReference type="CDD" id="cd00408">
    <property type="entry name" value="DHDPS-like"/>
    <property type="match status" value="1"/>
</dbReference>
<evidence type="ECO:0000313" key="4">
    <source>
        <dbReference type="EMBL" id="ABL79015.1"/>
    </source>
</evidence>
<dbReference type="HOGENOM" id="CLU_049343_5_1_2"/>
<dbReference type="Gene3D" id="3.20.20.70">
    <property type="entry name" value="Aldolase class I"/>
    <property type="match status" value="1"/>
</dbReference>
<dbReference type="STRING" id="368408.Tpen_1620"/>
<keyword evidence="5" id="KW-1185">Reference proteome</keyword>
<feature type="active site" description="Proton donor/acceptor" evidence="2">
    <location>
        <position position="136"/>
    </location>
</feature>
<evidence type="ECO:0000256" key="1">
    <source>
        <dbReference type="ARBA" id="ARBA00023239"/>
    </source>
</evidence>
<dbReference type="GO" id="GO:0008675">
    <property type="term" value="F:2-dehydro-3-deoxy-phosphogluconate aldolase activity"/>
    <property type="evidence" value="ECO:0007669"/>
    <property type="project" value="UniProtKB-ARBA"/>
</dbReference>
<dbReference type="Pfam" id="PF00701">
    <property type="entry name" value="DHDPS"/>
    <property type="match status" value="1"/>
</dbReference>
<gene>
    <name evidence="4" type="ordered locus">Tpen_1620</name>
</gene>
<dbReference type="Proteomes" id="UP000000641">
    <property type="component" value="Chromosome"/>
</dbReference>
<dbReference type="PRINTS" id="PR00146">
    <property type="entry name" value="DHPICSNTHASE"/>
</dbReference>
<evidence type="ECO:0000256" key="3">
    <source>
        <dbReference type="PIRSR" id="PIRSR001365-2"/>
    </source>
</evidence>
<dbReference type="InterPro" id="IPR002220">
    <property type="entry name" value="DapA-like"/>
</dbReference>
<dbReference type="InterPro" id="IPR013785">
    <property type="entry name" value="Aldolase_TIM"/>
</dbReference>
<evidence type="ECO:0000256" key="2">
    <source>
        <dbReference type="PIRSR" id="PIRSR001365-1"/>
    </source>
</evidence>
<protein>
    <submittedName>
        <fullName evidence="4">Dihydrodipicolinate synthase</fullName>
        <ecNumber evidence="4">4.3.3.7</ecNumber>
    </submittedName>
</protein>
<dbReference type="SUPFAM" id="SSF51569">
    <property type="entry name" value="Aldolase"/>
    <property type="match status" value="1"/>
</dbReference>
<sequence length="297" mass="33030">MPVTRLYGIIPPLITPFDTKGNLSVDRLSGIVEFTKPYVHGYYLCGTYGLGPLMRTDQRKKVAERVAELVGGEKLIVVHVGSADTETAVELAKHAQDIGAHAVASVPPFYYHHSETHILNFFRELVDSVSIPVYAYNNPPRVGYPITPELALKLKEVGVAGIKDSSFDVQAFIDYKVTLGEDFDVVVGTEALMLPTYVLGARAFIPGMSNYAPEIVFKLFKALENRDFENAAKIQYKINKVRRQVQRLGPTIPLVYLALKLRGVDAGFPRKPFLPAPHEVQEILKSYIEELLEGVET</sequence>
<accession>A1S0N5</accession>
<dbReference type="GO" id="GO:0008840">
    <property type="term" value="F:4-hydroxy-tetrahydrodipicolinate synthase activity"/>
    <property type="evidence" value="ECO:0007669"/>
    <property type="project" value="UniProtKB-EC"/>
</dbReference>
<dbReference type="SMART" id="SM01130">
    <property type="entry name" value="DHDPS"/>
    <property type="match status" value="1"/>
</dbReference>
<dbReference type="KEGG" id="tpe:Tpen_1620"/>